<dbReference type="RefSeq" id="WP_152806220.1">
    <property type="nucleotide sequence ID" value="NZ_WHNX01000033.1"/>
</dbReference>
<keyword evidence="1" id="KW-0812">Transmembrane</keyword>
<evidence type="ECO:0000313" key="4">
    <source>
        <dbReference type="Proteomes" id="UP000440004"/>
    </source>
</evidence>
<keyword evidence="1" id="KW-1133">Transmembrane helix</keyword>
<evidence type="ECO:0000313" key="3">
    <source>
        <dbReference type="EMBL" id="MPW26958.1"/>
    </source>
</evidence>
<comment type="caution">
    <text evidence="3">The sequence shown here is derived from an EMBL/GenBank/DDBJ whole genome shotgun (WGS) entry which is preliminary data.</text>
</comment>
<gene>
    <name evidence="3" type="ORF">GC105_14325</name>
</gene>
<feature type="transmembrane region" description="Helical" evidence="1">
    <location>
        <begin position="36"/>
        <end position="52"/>
    </location>
</feature>
<dbReference type="InterPro" id="IPR025508">
    <property type="entry name" value="DUF4395"/>
</dbReference>
<proteinExistence type="predicted"/>
<dbReference type="AlphaFoldDB" id="A0A6A7KBR1"/>
<accession>A0A6A7KBR1</accession>
<dbReference type="Pfam" id="PF14340">
    <property type="entry name" value="DUF4395"/>
    <property type="match status" value="1"/>
</dbReference>
<reference evidence="3 4" key="1">
    <citation type="submission" date="2019-10" db="EMBL/GenBank/DDBJ databases">
        <title>Alkalibaculum tamaniensis sp.nov., a new alkaliphilic acetogen, isolated on methoxylated aromatics from a mud volcano.</title>
        <authorList>
            <person name="Khomyakova M.A."/>
            <person name="Merkel A.Y."/>
            <person name="Bonch-Osmolovskaya E.A."/>
            <person name="Slobodkin A.I."/>
        </authorList>
    </citation>
    <scope>NUCLEOTIDE SEQUENCE [LARGE SCALE GENOMIC DNA]</scope>
    <source>
        <strain evidence="3 4">M08DMB</strain>
    </source>
</reference>
<dbReference type="EMBL" id="WHNX01000033">
    <property type="protein sequence ID" value="MPW26958.1"/>
    <property type="molecule type" value="Genomic_DNA"/>
</dbReference>
<name>A0A6A7KBR1_9FIRM</name>
<keyword evidence="1" id="KW-0472">Membrane</keyword>
<evidence type="ECO:0000259" key="2">
    <source>
        <dbReference type="Pfam" id="PF14340"/>
    </source>
</evidence>
<protein>
    <submittedName>
        <fullName evidence="3">DUF4395 family protein</fullName>
    </submittedName>
</protein>
<evidence type="ECO:0000256" key="1">
    <source>
        <dbReference type="SAM" id="Phobius"/>
    </source>
</evidence>
<sequence>MAGVKPVSISENAFDFCRYSVAVLVWVSFAFRQKEVLVVVFIILLLSAILKVKKAPMIVLYNHTLGRFYPGENVILDEKGIRFAHSVGAAMSGICLILLYSGLSTVGLIILFLLAVLKTSAAFGFCSALKLYTCMNSGTCCRVGKMARRIKHD</sequence>
<organism evidence="3 4">
    <name type="scientific">Alkalibaculum sporogenes</name>
    <dbReference type="NCBI Taxonomy" id="2655001"/>
    <lineage>
        <taxon>Bacteria</taxon>
        <taxon>Bacillati</taxon>
        <taxon>Bacillota</taxon>
        <taxon>Clostridia</taxon>
        <taxon>Eubacteriales</taxon>
        <taxon>Eubacteriaceae</taxon>
        <taxon>Alkalibaculum</taxon>
    </lineage>
</organism>
<dbReference type="Proteomes" id="UP000440004">
    <property type="component" value="Unassembled WGS sequence"/>
</dbReference>
<keyword evidence="4" id="KW-1185">Reference proteome</keyword>
<feature type="domain" description="DUF4395" evidence="2">
    <location>
        <begin position="20"/>
        <end position="133"/>
    </location>
</feature>